<dbReference type="PANTHER" id="PTHR42160:SF1">
    <property type="entry name" value="URACIL-DNA GLYCOSYLASE SUPERFAMILY PROTEIN"/>
    <property type="match status" value="1"/>
</dbReference>
<dbReference type="InterPro" id="IPR047124">
    <property type="entry name" value="HI_0220.2"/>
</dbReference>
<sequence>MPDFPPPFSPFLDDPLLREVKGCTVCGEALPLGPKPIFSVHPKAKIAIISQAPGRLAHESGIPWDDPSGRRLRVWMGVSDEEFYDASTFAILPMGFCYPGKGKGGDLPPRPECAPRWQAPLLAMMPDLRMKILIGAWAQHHYLGKAKKKTLTETVRSFEDYLPEYFVLPHPSPRNGIFLRKNPWIEREIVPVFRSLIAAAKAET</sequence>
<dbReference type="PANTHER" id="PTHR42160">
    <property type="entry name" value="URACIL-DNA GLYCOSYLASE SUPERFAMILY PROTEIN"/>
    <property type="match status" value="1"/>
</dbReference>
<dbReference type="InParanoid" id="A0A1H9N6I0"/>
<evidence type="ECO:0000313" key="3">
    <source>
        <dbReference type="Proteomes" id="UP000199021"/>
    </source>
</evidence>
<dbReference type="AlphaFoldDB" id="A0A1H9N6I0"/>
<keyword evidence="3" id="KW-1185">Reference proteome</keyword>
<organism evidence="2 3">
    <name type="scientific">Neolewinella agarilytica</name>
    <dbReference type="NCBI Taxonomy" id="478744"/>
    <lineage>
        <taxon>Bacteria</taxon>
        <taxon>Pseudomonadati</taxon>
        <taxon>Bacteroidota</taxon>
        <taxon>Saprospiria</taxon>
        <taxon>Saprospirales</taxon>
        <taxon>Lewinellaceae</taxon>
        <taxon>Neolewinella</taxon>
    </lineage>
</organism>
<dbReference type="EMBL" id="FOFB01000034">
    <property type="protein sequence ID" value="SER31508.1"/>
    <property type="molecule type" value="Genomic_DNA"/>
</dbReference>
<proteinExistence type="predicted"/>
<accession>A0A1H9N6I0</accession>
<gene>
    <name evidence="2" type="ORF">SAMN05444359_13420</name>
</gene>
<evidence type="ECO:0000313" key="2">
    <source>
        <dbReference type="EMBL" id="SER31508.1"/>
    </source>
</evidence>
<dbReference type="RefSeq" id="WP_090172802.1">
    <property type="nucleotide sequence ID" value="NZ_FOFB01000034.1"/>
</dbReference>
<name>A0A1H9N6I0_9BACT</name>
<dbReference type="OrthoDB" id="9789139at2"/>
<dbReference type="CDD" id="cd10033">
    <property type="entry name" value="UDG_like"/>
    <property type="match status" value="1"/>
</dbReference>
<dbReference type="STRING" id="478744.SAMN05444359_13420"/>
<dbReference type="Proteomes" id="UP000199021">
    <property type="component" value="Unassembled WGS sequence"/>
</dbReference>
<reference evidence="3" key="1">
    <citation type="submission" date="2016-10" db="EMBL/GenBank/DDBJ databases">
        <authorList>
            <person name="Varghese N."/>
            <person name="Submissions S."/>
        </authorList>
    </citation>
    <scope>NUCLEOTIDE SEQUENCE [LARGE SCALE GENOMIC DNA]</scope>
    <source>
        <strain evidence="3">DSM 24740</strain>
    </source>
</reference>
<feature type="domain" description="Uracil-DNA glycosylase-like" evidence="1">
    <location>
        <begin position="37"/>
        <end position="194"/>
    </location>
</feature>
<dbReference type="SMART" id="SM00987">
    <property type="entry name" value="UreE_C"/>
    <property type="match status" value="1"/>
</dbReference>
<dbReference type="InterPro" id="IPR005122">
    <property type="entry name" value="Uracil-DNA_glycosylase-like"/>
</dbReference>
<dbReference type="SMART" id="SM00986">
    <property type="entry name" value="UDG"/>
    <property type="match status" value="1"/>
</dbReference>
<dbReference type="SUPFAM" id="SSF52141">
    <property type="entry name" value="Uracil-DNA glycosylase-like"/>
    <property type="match status" value="1"/>
</dbReference>
<protein>
    <submittedName>
        <fullName evidence="2">Uracil-DNA glycosylase</fullName>
    </submittedName>
</protein>
<dbReference type="Gene3D" id="3.40.470.10">
    <property type="entry name" value="Uracil-DNA glycosylase-like domain"/>
    <property type="match status" value="1"/>
</dbReference>
<evidence type="ECO:0000259" key="1">
    <source>
        <dbReference type="SMART" id="SM00986"/>
    </source>
</evidence>
<dbReference type="Pfam" id="PF03167">
    <property type="entry name" value="UDG"/>
    <property type="match status" value="1"/>
</dbReference>
<dbReference type="InterPro" id="IPR036895">
    <property type="entry name" value="Uracil-DNA_glycosylase-like_sf"/>
</dbReference>